<proteinExistence type="predicted"/>
<feature type="domain" description="DUF58" evidence="1">
    <location>
        <begin position="184"/>
        <end position="271"/>
    </location>
</feature>
<accession>A0ABW2V6B9</accession>
<keyword evidence="3" id="KW-1185">Reference proteome</keyword>
<dbReference type="RefSeq" id="WP_138788063.1">
    <property type="nucleotide sequence ID" value="NZ_JBHTGQ010000023.1"/>
</dbReference>
<dbReference type="PANTHER" id="PTHR34351">
    <property type="entry name" value="SLR1927 PROTEIN-RELATED"/>
    <property type="match status" value="1"/>
</dbReference>
<comment type="caution">
    <text evidence="2">The sequence shown here is derived from an EMBL/GenBank/DDBJ whole genome shotgun (WGS) entry which is preliminary data.</text>
</comment>
<dbReference type="PANTHER" id="PTHR34351:SF2">
    <property type="entry name" value="DUF58 DOMAIN-CONTAINING PROTEIN"/>
    <property type="match status" value="1"/>
</dbReference>
<evidence type="ECO:0000259" key="1">
    <source>
        <dbReference type="Pfam" id="PF01882"/>
    </source>
</evidence>
<protein>
    <submittedName>
        <fullName evidence="2">DUF58 domain-containing protein</fullName>
    </submittedName>
</protein>
<dbReference type="Pfam" id="PF01882">
    <property type="entry name" value="DUF58"/>
    <property type="match status" value="1"/>
</dbReference>
<sequence>MLWMMIVAVAVSWAQMALIHRFGSRKLSYRRFFVTDRVYEGDRAELAEIIENAKPLPVPWVRFETNVDASLHFDSMQEVNVNRGGELFQYHKSLFSLQPYTRIRRVHGLTCRRRGIFRMQSVAVTYGDLLGLRSSTRSLPTEAKLIVYPRLLSDAELPPSAVRLMGELTVRRWIVEDPFEFAGIRPYRDGDPMNRIHWKASSRQEEWLVHKRDYTADLRLMMLLNVEVSEGMWRDVSDPERIETGIRIAATLATRVTGAGLAVGFAHNAERDGGEPVRLQPEAGVIGRDAILAEMAGIAMRCRLPFYEMLREEADLALAAPSRDRTDYVLVTCEVSGQMSSQIDRLRQAGHRVEVLEIPQATPEREGIGHDTVAV</sequence>
<dbReference type="Proteomes" id="UP001596528">
    <property type="component" value="Unassembled WGS sequence"/>
</dbReference>
<dbReference type="InterPro" id="IPR002881">
    <property type="entry name" value="DUF58"/>
</dbReference>
<reference evidence="3" key="1">
    <citation type="journal article" date="2019" name="Int. J. Syst. Evol. Microbiol.">
        <title>The Global Catalogue of Microorganisms (GCM) 10K type strain sequencing project: providing services to taxonomists for standard genome sequencing and annotation.</title>
        <authorList>
            <consortium name="The Broad Institute Genomics Platform"/>
            <consortium name="The Broad Institute Genome Sequencing Center for Infectious Disease"/>
            <person name="Wu L."/>
            <person name="Ma J."/>
        </authorList>
    </citation>
    <scope>NUCLEOTIDE SEQUENCE [LARGE SCALE GENOMIC DNA]</scope>
    <source>
        <strain evidence="3">JCM 18657</strain>
    </source>
</reference>
<dbReference type="EMBL" id="JBHTGQ010000023">
    <property type="protein sequence ID" value="MFC7750321.1"/>
    <property type="molecule type" value="Genomic_DNA"/>
</dbReference>
<evidence type="ECO:0000313" key="2">
    <source>
        <dbReference type="EMBL" id="MFC7750321.1"/>
    </source>
</evidence>
<name>A0ABW2V6B9_9BACL</name>
<evidence type="ECO:0000313" key="3">
    <source>
        <dbReference type="Proteomes" id="UP001596528"/>
    </source>
</evidence>
<organism evidence="2 3">
    <name type="scientific">Paenibacillus thermoaerophilus</name>
    <dbReference type="NCBI Taxonomy" id="1215385"/>
    <lineage>
        <taxon>Bacteria</taxon>
        <taxon>Bacillati</taxon>
        <taxon>Bacillota</taxon>
        <taxon>Bacilli</taxon>
        <taxon>Bacillales</taxon>
        <taxon>Paenibacillaceae</taxon>
        <taxon>Paenibacillus</taxon>
    </lineage>
</organism>
<gene>
    <name evidence="2" type="ORF">ACFQWB_10320</name>
</gene>